<dbReference type="InterPro" id="IPR008822">
    <property type="entry name" value="Endonuclease_RusA-like"/>
</dbReference>
<gene>
    <name evidence="1" type="ORF">AALO17_15100</name>
</gene>
<protein>
    <submittedName>
        <fullName evidence="1">Uncharacterized protein</fullName>
    </submittedName>
</protein>
<dbReference type="Gene3D" id="3.30.1330.70">
    <property type="entry name" value="Holliday junction resolvase RusA"/>
    <property type="match status" value="1"/>
</dbReference>
<dbReference type="GeneID" id="78478206"/>
<dbReference type="InterPro" id="IPR036614">
    <property type="entry name" value="RusA-like_sf"/>
</dbReference>
<reference evidence="1 2" key="1">
    <citation type="journal article" date="2016" name="Gut Pathog.">
        <title>Whole genome sequencing of "Faecalibaculum rodentium" ALO17, isolated from C57BL/6J laboratory mouse feces.</title>
        <authorList>
            <person name="Lim S."/>
            <person name="Chang D.H."/>
            <person name="Ahn S."/>
            <person name="Kim B.C."/>
        </authorList>
    </citation>
    <scope>NUCLEOTIDE SEQUENCE [LARGE SCALE GENOMIC DNA]</scope>
    <source>
        <strain evidence="1 2">Alo17</strain>
    </source>
</reference>
<dbReference type="STRING" id="1702221.AALO17_15100"/>
<accession>A0A140DVG7</accession>
<evidence type="ECO:0000313" key="2">
    <source>
        <dbReference type="Proteomes" id="UP000069771"/>
    </source>
</evidence>
<dbReference type="GO" id="GO:0006310">
    <property type="term" value="P:DNA recombination"/>
    <property type="evidence" value="ECO:0007669"/>
    <property type="project" value="InterPro"/>
</dbReference>
<evidence type="ECO:0000313" key="1">
    <source>
        <dbReference type="EMBL" id="AMK54644.1"/>
    </source>
</evidence>
<organism evidence="1 2">
    <name type="scientific">Faecalibaculum rodentium</name>
    <dbReference type="NCBI Taxonomy" id="1702221"/>
    <lineage>
        <taxon>Bacteria</taxon>
        <taxon>Bacillati</taxon>
        <taxon>Bacillota</taxon>
        <taxon>Erysipelotrichia</taxon>
        <taxon>Erysipelotrichales</taxon>
        <taxon>Erysipelotrichaceae</taxon>
        <taxon>Faecalibaculum</taxon>
    </lineage>
</organism>
<dbReference type="OrthoDB" id="384924at2"/>
<proteinExistence type="predicted"/>
<dbReference type="GO" id="GO:0006281">
    <property type="term" value="P:DNA repair"/>
    <property type="evidence" value="ECO:0007669"/>
    <property type="project" value="InterPro"/>
</dbReference>
<dbReference type="GO" id="GO:0000287">
    <property type="term" value="F:magnesium ion binding"/>
    <property type="evidence" value="ECO:0007669"/>
    <property type="project" value="InterPro"/>
</dbReference>
<keyword evidence="2" id="KW-1185">Reference proteome</keyword>
<dbReference type="Proteomes" id="UP000069771">
    <property type="component" value="Chromosome"/>
</dbReference>
<sequence length="135" mass="15077">MSDMIRIMIPGEPYRKTHQSGTHIGQGRTYKDAGLREVESRLMEALKPYAPSAPWNGPVALSVAFAYGTKSEKKSGLWKITKPDTDNLMKTLKDCMTACGFWWDDAQVVEESASKYWDVDPHISIVATKPEGNGR</sequence>
<dbReference type="RefSeq" id="WP_067557311.1">
    <property type="nucleotide sequence ID" value="NZ_CP011391.1"/>
</dbReference>
<dbReference type="EMBL" id="CP011391">
    <property type="protein sequence ID" value="AMK54644.1"/>
    <property type="molecule type" value="Genomic_DNA"/>
</dbReference>
<dbReference type="SUPFAM" id="SSF103084">
    <property type="entry name" value="Holliday junction resolvase RusA"/>
    <property type="match status" value="1"/>
</dbReference>
<dbReference type="AlphaFoldDB" id="A0A140DVG7"/>
<dbReference type="KEGG" id="fro:AALO17_15100"/>
<dbReference type="Pfam" id="PF05866">
    <property type="entry name" value="RusA"/>
    <property type="match status" value="1"/>
</dbReference>
<name>A0A140DVG7_9FIRM</name>